<feature type="compositionally biased region" description="Basic and acidic residues" evidence="1">
    <location>
        <begin position="160"/>
        <end position="171"/>
    </location>
</feature>
<evidence type="ECO:0000313" key="4">
    <source>
        <dbReference type="EMBL" id="KAF6045248.1"/>
    </source>
</evidence>
<name>A0A8X7NHY9_CANPA</name>
<dbReference type="Gene3D" id="1.25.40.800">
    <property type="match status" value="1"/>
</dbReference>
<feature type="region of interest" description="Disordered" evidence="1">
    <location>
        <begin position="141"/>
        <end position="180"/>
    </location>
</feature>
<feature type="domain" description="Ubiquitin-conjugating enzyme C-terminal fungi" evidence="3">
    <location>
        <begin position="253"/>
        <end position="282"/>
    </location>
</feature>
<dbReference type="GO" id="GO:0030015">
    <property type="term" value="C:CCR4-NOT core complex"/>
    <property type="evidence" value="ECO:0007669"/>
    <property type="project" value="InterPro"/>
</dbReference>
<comment type="caution">
    <text evidence="4">The sequence shown here is derived from an EMBL/GenBank/DDBJ whole genome shotgun (WGS) entry which is preliminary data.</text>
</comment>
<dbReference type="InterPro" id="IPR009060">
    <property type="entry name" value="UBA-like_sf"/>
</dbReference>
<dbReference type="Pfam" id="PF09288">
    <property type="entry name" value="UBA_3"/>
    <property type="match status" value="1"/>
</dbReference>
<sequence>MPLPKEVQPIVDLIPRLHKLLYLVDLMNYGSNEFKYIMLNAIANQLRYPNSHTHWFIGIILHFFSSNSIWNSSTSTKLAVQEIITRVLLERRIVNKPHPWGLTILFTELVKNESYGLFELPFVKNSIEEVKNIFDTLSTNVKDREEEEEEEEEEDDDDDEGRKMSIKDSQKNRKGIRRVSSRQTIRCHAELNNDADLTHLTGYFAGPPGTPYQALFDNKAGFEETAAYWTKLYANDGKSEGEGGAGATVVKDSALYGIDDSIVTQFENMGFPRDKTIEVLRRWVSRASMELLIRVIWRIRFWKSC</sequence>
<dbReference type="AlphaFoldDB" id="A0A8X7NHY9"/>
<dbReference type="SUPFAM" id="SSF46934">
    <property type="entry name" value="UBA-like"/>
    <property type="match status" value="1"/>
</dbReference>
<feature type="compositionally biased region" description="Acidic residues" evidence="1">
    <location>
        <begin position="145"/>
        <end position="159"/>
    </location>
</feature>
<evidence type="ECO:0000313" key="5">
    <source>
        <dbReference type="Proteomes" id="UP000590412"/>
    </source>
</evidence>
<protein>
    <submittedName>
        <fullName evidence="4">CCR4-Not complex component, Not1 family protein</fullName>
    </submittedName>
</protein>
<evidence type="ECO:0000259" key="3">
    <source>
        <dbReference type="Pfam" id="PF09288"/>
    </source>
</evidence>
<dbReference type="GO" id="GO:0017148">
    <property type="term" value="P:negative regulation of translation"/>
    <property type="evidence" value="ECO:0007669"/>
    <property type="project" value="InterPro"/>
</dbReference>
<dbReference type="InterPro" id="IPR007196">
    <property type="entry name" value="CCR4-Not_Not1_C"/>
</dbReference>
<dbReference type="GO" id="GO:0000932">
    <property type="term" value="C:P-body"/>
    <property type="evidence" value="ECO:0007669"/>
    <property type="project" value="TreeGrafter"/>
</dbReference>
<dbReference type="PANTHER" id="PTHR13162:SF8">
    <property type="entry name" value="CCR4-NOT TRANSCRIPTION COMPLEX SUBUNIT 1"/>
    <property type="match status" value="1"/>
</dbReference>
<evidence type="ECO:0000256" key="1">
    <source>
        <dbReference type="SAM" id="MobiDB-lite"/>
    </source>
</evidence>
<organism evidence="4 5">
    <name type="scientific">Candida parapsilosis</name>
    <name type="common">Yeast</name>
    <dbReference type="NCBI Taxonomy" id="5480"/>
    <lineage>
        <taxon>Eukaryota</taxon>
        <taxon>Fungi</taxon>
        <taxon>Dikarya</taxon>
        <taxon>Ascomycota</taxon>
        <taxon>Saccharomycotina</taxon>
        <taxon>Pichiomycetes</taxon>
        <taxon>Debaryomycetaceae</taxon>
        <taxon>Candida/Lodderomyces clade</taxon>
        <taxon>Candida</taxon>
    </lineage>
</organism>
<accession>A0A8X7NHY9</accession>
<dbReference type="Proteomes" id="UP000590412">
    <property type="component" value="Unassembled WGS sequence"/>
</dbReference>
<proteinExistence type="predicted"/>
<reference evidence="4" key="1">
    <citation type="submission" date="2020-03" db="EMBL/GenBank/DDBJ databases">
        <title>FDA dAtabase for Regulatory Grade micrObial Sequences (FDA-ARGOS): Supporting development and validation of Infectious Disease Dx tests.</title>
        <authorList>
            <person name="Campos J."/>
            <person name="Goldberg B."/>
            <person name="Tallon L."/>
            <person name="Sadzewicz L."/>
            <person name="Vavikolanu K."/>
            <person name="Mehta A."/>
            <person name="Aluvathingal J."/>
            <person name="Nadendla S."/>
            <person name="Nandy P."/>
            <person name="Geyer C."/>
            <person name="Yan Y."/>
            <person name="Sichtig H."/>
        </authorList>
    </citation>
    <scope>NUCLEOTIDE SEQUENCE [LARGE SCALE GENOMIC DNA]</scope>
    <source>
        <strain evidence="4">FDAARGOS_652</strain>
    </source>
</reference>
<dbReference type="GO" id="GO:0060090">
    <property type="term" value="F:molecular adaptor activity"/>
    <property type="evidence" value="ECO:0007669"/>
    <property type="project" value="TreeGrafter"/>
</dbReference>
<dbReference type="Gene3D" id="1.10.8.10">
    <property type="entry name" value="DNA helicase RuvA subunit, C-terminal domain"/>
    <property type="match status" value="1"/>
</dbReference>
<dbReference type="InterPro" id="IPR040398">
    <property type="entry name" value="Not1"/>
</dbReference>
<dbReference type="PANTHER" id="PTHR13162">
    <property type="entry name" value="CCR4-NOT TRANSCRIPTION COMPLEX"/>
    <property type="match status" value="1"/>
</dbReference>
<dbReference type="EMBL" id="JABWAB010000010">
    <property type="protein sequence ID" value="KAF6045248.1"/>
    <property type="molecule type" value="Genomic_DNA"/>
</dbReference>
<feature type="domain" description="CCR4-Not complex component Not1 C-terminal" evidence="2">
    <location>
        <begin position="22"/>
        <end position="137"/>
    </location>
</feature>
<dbReference type="Pfam" id="PF04054">
    <property type="entry name" value="Not1"/>
    <property type="match status" value="1"/>
</dbReference>
<dbReference type="GO" id="GO:0000288">
    <property type="term" value="P:nuclear-transcribed mRNA catabolic process, deadenylation-dependent decay"/>
    <property type="evidence" value="ECO:0007669"/>
    <property type="project" value="TreeGrafter"/>
</dbReference>
<evidence type="ECO:0000259" key="2">
    <source>
        <dbReference type="Pfam" id="PF04054"/>
    </source>
</evidence>
<dbReference type="InterPro" id="IPR015368">
    <property type="entry name" value="UBA_C_fun"/>
</dbReference>
<gene>
    <name evidence="4" type="ORF">FOB60_005216</name>
</gene>